<sequence length="257" mass="28595">MKLLRFKKDAVEKTGVVINGGLVEIYHSLLEASRSPFDDLERKEFYPLDEVNFLPPVEPGKVVCVGLNYRDHAEELNMELPEEPILFLKPNTTVIGHEDSIIYPLQSHQVDYEAELATVMGKEARFVNKEDAMNYVAGYTVLNDVTARDLQQKDGQWTRAKSFDTFCPLGPWIETDMDPSNQNISLKLNGDVKQDSTTGNMIFPVEELVEYISHIMTLNPGDVIATGTPPGVGAMQVGDVVEVTVEGVGTLINRVKP</sequence>
<comment type="similarity">
    <text evidence="1">Belongs to the FAH family.</text>
</comment>
<dbReference type="GO" id="GO:0016787">
    <property type="term" value="F:hydrolase activity"/>
    <property type="evidence" value="ECO:0007669"/>
    <property type="project" value="UniProtKB-KW"/>
</dbReference>
<dbReference type="FunFam" id="3.90.850.10:FF:000002">
    <property type="entry name" value="2-hydroxyhepta-2,4-diene-1,7-dioate isomerase"/>
    <property type="match status" value="1"/>
</dbReference>
<dbReference type="Proteomes" id="UP000232631">
    <property type="component" value="Chromosome"/>
</dbReference>
<keyword evidence="6" id="KW-1185">Reference proteome</keyword>
<dbReference type="SUPFAM" id="SSF56529">
    <property type="entry name" value="FAH"/>
    <property type="match status" value="1"/>
</dbReference>
<dbReference type="InterPro" id="IPR036663">
    <property type="entry name" value="Fumarylacetoacetase_C_sf"/>
</dbReference>
<dbReference type="EMBL" id="JABBYL010000040">
    <property type="protein sequence ID" value="NMO10423.1"/>
    <property type="molecule type" value="Genomic_DNA"/>
</dbReference>
<name>A0A2H4VS98_9EURY</name>
<keyword evidence="2" id="KW-0479">Metal-binding</keyword>
<evidence type="ECO:0000313" key="5">
    <source>
        <dbReference type="EMBL" id="NMO10423.1"/>
    </source>
</evidence>
<evidence type="ECO:0000256" key="1">
    <source>
        <dbReference type="ARBA" id="ARBA00010211"/>
    </source>
</evidence>
<dbReference type="Gene3D" id="3.90.850.10">
    <property type="entry name" value="Fumarylacetoacetase-like, C-terminal domain"/>
    <property type="match status" value="1"/>
</dbReference>
<dbReference type="PANTHER" id="PTHR42796:SF4">
    <property type="entry name" value="FUMARYLACETOACETATE HYDROLASE DOMAIN-CONTAINING PROTEIN 2A"/>
    <property type="match status" value="1"/>
</dbReference>
<evidence type="ECO:0000259" key="3">
    <source>
        <dbReference type="Pfam" id="PF01557"/>
    </source>
</evidence>
<dbReference type="GO" id="GO:0046872">
    <property type="term" value="F:metal ion binding"/>
    <property type="evidence" value="ECO:0007669"/>
    <property type="project" value="UniProtKB-KW"/>
</dbReference>
<reference evidence="4 6" key="1">
    <citation type="submission" date="2016-10" db="EMBL/GenBank/DDBJ databases">
        <title>Comparative genomics between deep and shallow subseafloor isolates.</title>
        <authorList>
            <person name="Ishii S."/>
            <person name="Miller J.R."/>
            <person name="Sutton G."/>
            <person name="Suzuki S."/>
            <person name="Methe B."/>
            <person name="Inagaki F."/>
            <person name="Imachi H."/>
        </authorList>
    </citation>
    <scope>NUCLEOTIDE SEQUENCE [LARGE SCALE GENOMIC DNA]</scope>
    <source>
        <strain evidence="4 6">A8p</strain>
    </source>
</reference>
<dbReference type="GO" id="GO:0016853">
    <property type="term" value="F:isomerase activity"/>
    <property type="evidence" value="ECO:0007669"/>
    <property type="project" value="UniProtKB-ARBA"/>
</dbReference>
<evidence type="ECO:0000313" key="4">
    <source>
        <dbReference type="EMBL" id="AUB60985.1"/>
    </source>
</evidence>
<gene>
    <name evidence="4" type="ORF">BK009_10040</name>
    <name evidence="5" type="ORF">HG719_11460</name>
</gene>
<dbReference type="PANTHER" id="PTHR42796">
    <property type="entry name" value="FUMARYLACETOACETATE HYDROLASE DOMAIN-CONTAINING PROTEIN 2A-RELATED"/>
    <property type="match status" value="1"/>
</dbReference>
<dbReference type="Proteomes" id="UP000591058">
    <property type="component" value="Unassembled WGS sequence"/>
</dbReference>
<feature type="domain" description="Fumarylacetoacetase-like C-terminal" evidence="3">
    <location>
        <begin position="61"/>
        <end position="255"/>
    </location>
</feature>
<dbReference type="Pfam" id="PF01557">
    <property type="entry name" value="FAA_hydrolase"/>
    <property type="match status" value="1"/>
</dbReference>
<dbReference type="RefSeq" id="WP_100907260.1">
    <property type="nucleotide sequence ID" value="NZ_CP017768.1"/>
</dbReference>
<reference evidence="5 7" key="2">
    <citation type="submission" date="2020-04" db="EMBL/GenBank/DDBJ databases">
        <title>Draft genome of Methanobacterium subterraneum isolated from animal feces.</title>
        <authorList>
            <person name="Ouboter H.T."/>
            <person name="Berger S."/>
            <person name="Gungor E."/>
            <person name="Jetten M.S.M."/>
            <person name="Welte C.U."/>
        </authorList>
    </citation>
    <scope>NUCLEOTIDE SEQUENCE [LARGE SCALE GENOMIC DNA]</scope>
    <source>
        <strain evidence="5">HO_2020</strain>
    </source>
</reference>
<dbReference type="GO" id="GO:0019752">
    <property type="term" value="P:carboxylic acid metabolic process"/>
    <property type="evidence" value="ECO:0007669"/>
    <property type="project" value="UniProtKB-ARBA"/>
</dbReference>
<proteinExistence type="inferred from homology"/>
<dbReference type="KEGG" id="msub:BK009_10040"/>
<keyword evidence="5" id="KW-0378">Hydrolase</keyword>
<evidence type="ECO:0000313" key="6">
    <source>
        <dbReference type="Proteomes" id="UP000232631"/>
    </source>
</evidence>
<dbReference type="EMBL" id="CP017768">
    <property type="protein sequence ID" value="AUB60985.1"/>
    <property type="molecule type" value="Genomic_DNA"/>
</dbReference>
<dbReference type="InterPro" id="IPR051121">
    <property type="entry name" value="FAH"/>
</dbReference>
<protein>
    <submittedName>
        <fullName evidence="5">Fumarylacetoacetate hydrolase family protein</fullName>
    </submittedName>
</protein>
<organism evidence="4 6">
    <name type="scientific">Methanobacterium subterraneum</name>
    <dbReference type="NCBI Taxonomy" id="59277"/>
    <lineage>
        <taxon>Archaea</taxon>
        <taxon>Methanobacteriati</taxon>
        <taxon>Methanobacteriota</taxon>
        <taxon>Methanomada group</taxon>
        <taxon>Methanobacteria</taxon>
        <taxon>Methanobacteriales</taxon>
        <taxon>Methanobacteriaceae</taxon>
        <taxon>Methanobacterium</taxon>
    </lineage>
</organism>
<dbReference type="AlphaFoldDB" id="A0A2H4VS98"/>
<evidence type="ECO:0000313" key="7">
    <source>
        <dbReference type="Proteomes" id="UP000591058"/>
    </source>
</evidence>
<dbReference type="GeneID" id="35123500"/>
<accession>A0A2H4VS98</accession>
<evidence type="ECO:0000256" key="2">
    <source>
        <dbReference type="ARBA" id="ARBA00022723"/>
    </source>
</evidence>
<dbReference type="InterPro" id="IPR011234">
    <property type="entry name" value="Fumarylacetoacetase-like_C"/>
</dbReference>